<evidence type="ECO:0000259" key="3">
    <source>
        <dbReference type="PROSITE" id="PS01124"/>
    </source>
</evidence>
<evidence type="ECO:0000256" key="1">
    <source>
        <dbReference type="ARBA" id="ARBA00023125"/>
    </source>
</evidence>
<evidence type="ECO:0000313" key="4">
    <source>
        <dbReference type="EMBL" id="MBU3067061.1"/>
    </source>
</evidence>
<dbReference type="EMBL" id="JAHKNI010000018">
    <property type="protein sequence ID" value="MBU3067061.1"/>
    <property type="molecule type" value="Genomic_DNA"/>
</dbReference>
<protein>
    <submittedName>
        <fullName evidence="4">AraC family transcriptional regulator ligand-binding domain-containing protein</fullName>
    </submittedName>
</protein>
<dbReference type="PROSITE" id="PS01124">
    <property type="entry name" value="HTH_ARAC_FAMILY_2"/>
    <property type="match status" value="1"/>
</dbReference>
<dbReference type="Pfam" id="PF12625">
    <property type="entry name" value="Arabinose_bd"/>
    <property type="match status" value="1"/>
</dbReference>
<dbReference type="InterPro" id="IPR032687">
    <property type="entry name" value="AraC-type_N"/>
</dbReference>
<name>A0ABS6BC67_9NOCA</name>
<gene>
    <name evidence="4" type="ORF">KO481_36765</name>
</gene>
<dbReference type="RefSeq" id="WP_215923149.1">
    <property type="nucleotide sequence ID" value="NZ_JAHKNI010000018.1"/>
</dbReference>
<dbReference type="Gene3D" id="1.10.10.60">
    <property type="entry name" value="Homeodomain-like"/>
    <property type="match status" value="1"/>
</dbReference>
<organism evidence="4 5">
    <name type="scientific">Nocardia albiluteola</name>
    <dbReference type="NCBI Taxonomy" id="2842303"/>
    <lineage>
        <taxon>Bacteria</taxon>
        <taxon>Bacillati</taxon>
        <taxon>Actinomycetota</taxon>
        <taxon>Actinomycetes</taxon>
        <taxon>Mycobacteriales</taxon>
        <taxon>Nocardiaceae</taxon>
        <taxon>Nocardia</taxon>
    </lineage>
</organism>
<dbReference type="Proteomes" id="UP000733379">
    <property type="component" value="Unassembled WGS sequence"/>
</dbReference>
<keyword evidence="5" id="KW-1185">Reference proteome</keyword>
<proteinExistence type="predicted"/>
<accession>A0ABS6BC67</accession>
<feature type="domain" description="HTH araC/xylS-type" evidence="3">
    <location>
        <begin position="234"/>
        <end position="331"/>
    </location>
</feature>
<dbReference type="PANTHER" id="PTHR47894:SF1">
    <property type="entry name" value="HTH-TYPE TRANSCRIPTIONAL REGULATOR VQSM"/>
    <property type="match status" value="1"/>
</dbReference>
<keyword evidence="1" id="KW-0238">DNA-binding</keyword>
<reference evidence="4 5" key="1">
    <citation type="submission" date="2021-06" db="EMBL/GenBank/DDBJ databases">
        <title>Actinomycetes sequencing.</title>
        <authorList>
            <person name="Shan Q."/>
        </authorList>
    </citation>
    <scope>NUCLEOTIDE SEQUENCE [LARGE SCALE GENOMIC DNA]</scope>
    <source>
        <strain evidence="4 5">NEAU-G5</strain>
    </source>
</reference>
<comment type="caution">
    <text evidence="4">The sequence shown here is derived from an EMBL/GenBank/DDBJ whole genome shotgun (WGS) entry which is preliminary data.</text>
</comment>
<feature type="region of interest" description="Disordered" evidence="2">
    <location>
        <begin position="314"/>
        <end position="343"/>
    </location>
</feature>
<dbReference type="SMART" id="SM00342">
    <property type="entry name" value="HTH_ARAC"/>
    <property type="match status" value="1"/>
</dbReference>
<sequence length="343" mass="38071">METVDHVLLFRFPLDVAGFADTVRHRLAQEAGAAEWALSSSTALLPGDRYLRLWELVEHELQNPDVAILAAQAYTPGQLGLIDYLFLTAPTVAAGCAATGDYSHVATTNLSFDVVQESDDEVTADLRLLHGDGRGRELAIQVALCGTVTKIRHGARAAIDPVRVWFRQPAPPRHAHLAEWFGTDRIEFGAESDRITYRATDLDAPLPTADPMLADILTHTAGAAPAPRVTTVAERLHQELARMLPDGNVSVDRAARRLLTSRRSLQRWLADEGTTWRAELDRARRAYHDDLYPAVANRTELARRLGYSDSRALDRAHRRWSATTPRPPRPVPPPIDTRNRARS</sequence>
<feature type="compositionally biased region" description="Pro residues" evidence="2">
    <location>
        <begin position="325"/>
        <end position="335"/>
    </location>
</feature>
<evidence type="ECO:0000256" key="2">
    <source>
        <dbReference type="SAM" id="MobiDB-lite"/>
    </source>
</evidence>
<dbReference type="InterPro" id="IPR018060">
    <property type="entry name" value="HTH_AraC"/>
</dbReference>
<dbReference type="PANTHER" id="PTHR47894">
    <property type="entry name" value="HTH-TYPE TRANSCRIPTIONAL REGULATOR GADX"/>
    <property type="match status" value="1"/>
</dbReference>
<evidence type="ECO:0000313" key="5">
    <source>
        <dbReference type="Proteomes" id="UP000733379"/>
    </source>
</evidence>